<gene>
    <name evidence="1" type="primary">sfsA</name>
    <name evidence="4" type="ORF">SAMN05192556_110101</name>
</gene>
<dbReference type="PANTHER" id="PTHR30545:SF2">
    <property type="entry name" value="SUGAR FERMENTATION STIMULATION PROTEIN A"/>
    <property type="match status" value="1"/>
</dbReference>
<proteinExistence type="inferred from homology"/>
<dbReference type="InterPro" id="IPR041465">
    <property type="entry name" value="SfsA_N"/>
</dbReference>
<feature type="domain" description="SfsA N-terminal OB" evidence="3">
    <location>
        <begin position="12"/>
        <end position="71"/>
    </location>
</feature>
<evidence type="ECO:0000313" key="4">
    <source>
        <dbReference type="EMBL" id="SHL28317.1"/>
    </source>
</evidence>
<dbReference type="RefSeq" id="WP_064700526.1">
    <property type="nucleotide sequence ID" value="NZ_BDEO01000012.1"/>
</dbReference>
<evidence type="ECO:0000259" key="3">
    <source>
        <dbReference type="Pfam" id="PF17746"/>
    </source>
</evidence>
<dbReference type="InterPro" id="IPR040452">
    <property type="entry name" value="SfsA_C"/>
</dbReference>
<keyword evidence="5" id="KW-1185">Reference proteome</keyword>
<dbReference type="Pfam" id="PF17746">
    <property type="entry name" value="SfsA_N"/>
    <property type="match status" value="1"/>
</dbReference>
<dbReference type="PANTHER" id="PTHR30545">
    <property type="entry name" value="SUGAR FERMENTATION STIMULATION PROTEIN A"/>
    <property type="match status" value="1"/>
</dbReference>
<evidence type="ECO:0000313" key="5">
    <source>
        <dbReference type="Proteomes" id="UP000184248"/>
    </source>
</evidence>
<dbReference type="AlphaFoldDB" id="A0A1M6ZCY1"/>
<dbReference type="HAMAP" id="MF_00095">
    <property type="entry name" value="SfsA"/>
    <property type="match status" value="1"/>
</dbReference>
<dbReference type="Gene3D" id="3.40.1350.60">
    <property type="match status" value="1"/>
</dbReference>
<reference evidence="5" key="1">
    <citation type="submission" date="2016-11" db="EMBL/GenBank/DDBJ databases">
        <authorList>
            <person name="Varghese N."/>
            <person name="Submissions S."/>
        </authorList>
    </citation>
    <scope>NUCLEOTIDE SEQUENCE [LARGE SCALE GENOMIC DNA]</scope>
    <source>
        <strain evidence="5">ALO Sharm</strain>
    </source>
</reference>
<dbReference type="Proteomes" id="UP000184248">
    <property type="component" value="Unassembled WGS sequence"/>
</dbReference>
<dbReference type="OrthoDB" id="9802365at2"/>
<comment type="similarity">
    <text evidence="1">Belongs to the SfsA family.</text>
</comment>
<evidence type="ECO:0000256" key="1">
    <source>
        <dbReference type="HAMAP-Rule" id="MF_00095"/>
    </source>
</evidence>
<dbReference type="InterPro" id="IPR005224">
    <property type="entry name" value="SfsA"/>
</dbReference>
<feature type="domain" description="Sugar fermentation stimulation protein C-terminal" evidence="2">
    <location>
        <begin position="87"/>
        <end position="221"/>
    </location>
</feature>
<dbReference type="CDD" id="cd22359">
    <property type="entry name" value="SfsA-like_bacterial"/>
    <property type="match status" value="1"/>
</dbReference>
<dbReference type="GO" id="GO:0003677">
    <property type="term" value="F:DNA binding"/>
    <property type="evidence" value="ECO:0007669"/>
    <property type="project" value="InterPro"/>
</dbReference>
<evidence type="ECO:0000259" key="2">
    <source>
        <dbReference type="Pfam" id="PF03749"/>
    </source>
</evidence>
<dbReference type="NCBIfam" id="TIGR00230">
    <property type="entry name" value="sfsA"/>
    <property type="match status" value="1"/>
</dbReference>
<dbReference type="Gene3D" id="2.40.50.580">
    <property type="match status" value="1"/>
</dbReference>
<name>A0A1M6ZCY1_9GAMM</name>
<accession>A0A1M6ZCY1</accession>
<sequence length="243" mass="26872">MRYPELVPGILLRRYKRFLADVRLDDGREVVAHCPNTGSMRAVNVPGCRVWLAPSDNPRRKLAWTWELIELPQPEGGMALASVQTGRANRIVEEALHTERVDELAGAGEWRREARVEGARLDFRRPGEEGRDTFVEVKQVTLREDDGHGYFPDAVSERGRKHLETLAALAARGHRAVLLFLVAHEAIADVAPAGHLDPAYAETLVRVAGQGVEVMARGIRVVRDGNGYPLTISLGKALPVRLA</sequence>
<protein>
    <recommendedName>
        <fullName evidence="1">Sugar fermentation stimulation protein homolog</fullName>
    </recommendedName>
</protein>
<dbReference type="Pfam" id="PF03749">
    <property type="entry name" value="SfsA"/>
    <property type="match status" value="1"/>
</dbReference>
<organism evidence="4 5">
    <name type="scientific">Halomonas caseinilytica</name>
    <dbReference type="NCBI Taxonomy" id="438744"/>
    <lineage>
        <taxon>Bacteria</taxon>
        <taxon>Pseudomonadati</taxon>
        <taxon>Pseudomonadota</taxon>
        <taxon>Gammaproteobacteria</taxon>
        <taxon>Oceanospirillales</taxon>
        <taxon>Halomonadaceae</taxon>
        <taxon>Halomonas</taxon>
    </lineage>
</organism>
<dbReference type="EMBL" id="FRAL01000010">
    <property type="protein sequence ID" value="SHL28317.1"/>
    <property type="molecule type" value="Genomic_DNA"/>
</dbReference>